<evidence type="ECO:0000256" key="1">
    <source>
        <dbReference type="ARBA" id="ARBA00004196"/>
    </source>
</evidence>
<dbReference type="InterPro" id="IPR025997">
    <property type="entry name" value="SBP_2_dom"/>
</dbReference>
<feature type="domain" description="Periplasmic binding protein" evidence="6">
    <location>
        <begin position="97"/>
        <end position="358"/>
    </location>
</feature>
<dbReference type="Proteomes" id="UP001324287">
    <property type="component" value="Chromosome"/>
</dbReference>
<comment type="similarity">
    <text evidence="2">Belongs to the bacterial solute-binding protein 2 family.</text>
</comment>
<evidence type="ECO:0000259" key="6">
    <source>
        <dbReference type="Pfam" id="PF13407"/>
    </source>
</evidence>
<dbReference type="SUPFAM" id="SSF52540">
    <property type="entry name" value="P-loop containing nucleoside triphosphate hydrolases"/>
    <property type="match status" value="1"/>
</dbReference>
<evidence type="ECO:0000313" key="8">
    <source>
        <dbReference type="Proteomes" id="UP001324287"/>
    </source>
</evidence>
<dbReference type="PANTHER" id="PTHR46847">
    <property type="entry name" value="D-ALLOSE-BINDING PERIPLASMIC PROTEIN-RELATED"/>
    <property type="match status" value="1"/>
</dbReference>
<dbReference type="InterPro" id="IPR028082">
    <property type="entry name" value="Peripla_BP_I"/>
</dbReference>
<organism evidence="7 8">
    <name type="scientific">Blastococcus brunescens</name>
    <dbReference type="NCBI Taxonomy" id="1564165"/>
    <lineage>
        <taxon>Bacteria</taxon>
        <taxon>Bacillati</taxon>
        <taxon>Actinomycetota</taxon>
        <taxon>Actinomycetes</taxon>
        <taxon>Geodermatophilales</taxon>
        <taxon>Geodermatophilaceae</taxon>
        <taxon>Blastococcus</taxon>
    </lineage>
</organism>
<dbReference type="Gene3D" id="3.40.50.2300">
    <property type="match status" value="2"/>
</dbReference>
<proteinExistence type="inferred from homology"/>
<reference evidence="7 8" key="1">
    <citation type="submission" date="2023-12" db="EMBL/GenBank/DDBJ databases">
        <title>Blastococcus brunescens sp. nov., an actonobacterium isolated from sandstone collected in sahara desert.</title>
        <authorList>
            <person name="Gtari M."/>
            <person name="Ghodhbane F."/>
        </authorList>
    </citation>
    <scope>NUCLEOTIDE SEQUENCE [LARGE SCALE GENOMIC DNA]</scope>
    <source>
        <strain evidence="7 8">BMG 8361</strain>
    </source>
</reference>
<protein>
    <submittedName>
        <fullName evidence="7">Substrate-binding domain-containing protein</fullName>
    </submittedName>
</protein>
<accession>A0ABZ1AX14</accession>
<dbReference type="PROSITE" id="PS51257">
    <property type="entry name" value="PROKAR_LIPOPROTEIN"/>
    <property type="match status" value="1"/>
</dbReference>
<dbReference type="Gene3D" id="3.40.50.300">
    <property type="entry name" value="P-loop containing nucleotide triphosphate hydrolases"/>
    <property type="match status" value="1"/>
</dbReference>
<feature type="compositionally biased region" description="Basic and acidic residues" evidence="4">
    <location>
        <begin position="396"/>
        <end position="414"/>
    </location>
</feature>
<dbReference type="InterPro" id="IPR027417">
    <property type="entry name" value="P-loop_NTPase"/>
</dbReference>
<keyword evidence="3 5" id="KW-0732">Signal</keyword>
<keyword evidence="8" id="KW-1185">Reference proteome</keyword>
<feature type="signal peptide" evidence="5">
    <location>
        <begin position="1"/>
        <end position="31"/>
    </location>
</feature>
<sequence length="467" mass="49388">MPRSVLSGRRSFVVRLLAVPATLCFALTACTAPGGGASDPEGEVDDAFLEQVDAALAEVESQVLSTGPNGEEPESADAAELTDEQVERVQALGASAAVVMHYAGDDWSTSQIEGLRDEFGRLGIEVVSVTDADFDPAQQVSDIENALTQQPDVIVSLPTDPVATAGAYRTAVEAGTKLVFMDNVPEGFVAGEDYVSAVSADNFGNGVISAHLMARSLGGQGTIGLIFHEADFFVTQQRYDGFKQTIEQEYPDIEIAEEQGIAGPDFAGDAQTAANAMLSQNPDLDGLWAVWDVPAEGVLAAARAAGRDDLKVATQDLGLNVAISLAQDENVVGLGAQRPYQQGVTEARLAALALLGEETPPTWPCPRSASRTRTSWRRGRRSTERTRPPSSSTRTSTDDPDRRTAQTRRSDMSRGSEGGTAAGAPAVRMHGVTKSFDGVRVLTDVDFEVRRGEIHALAGGTGPASRR</sequence>
<evidence type="ECO:0000256" key="2">
    <source>
        <dbReference type="ARBA" id="ARBA00007639"/>
    </source>
</evidence>
<gene>
    <name evidence="7" type="ORF">U6N30_17695</name>
</gene>
<feature type="chain" id="PRO_5046567054" evidence="5">
    <location>
        <begin position="32"/>
        <end position="467"/>
    </location>
</feature>
<feature type="region of interest" description="Disordered" evidence="4">
    <location>
        <begin position="358"/>
        <end position="438"/>
    </location>
</feature>
<name>A0ABZ1AX14_9ACTN</name>
<evidence type="ECO:0000256" key="5">
    <source>
        <dbReference type="SAM" id="SignalP"/>
    </source>
</evidence>
<dbReference type="RefSeq" id="WP_324273287.1">
    <property type="nucleotide sequence ID" value="NZ_CP141261.1"/>
</dbReference>
<evidence type="ECO:0000256" key="4">
    <source>
        <dbReference type="SAM" id="MobiDB-lite"/>
    </source>
</evidence>
<dbReference type="SUPFAM" id="SSF53822">
    <property type="entry name" value="Periplasmic binding protein-like I"/>
    <property type="match status" value="1"/>
</dbReference>
<comment type="subcellular location">
    <subcellularLocation>
        <location evidence="1">Cell envelope</location>
    </subcellularLocation>
</comment>
<evidence type="ECO:0000256" key="3">
    <source>
        <dbReference type="ARBA" id="ARBA00022729"/>
    </source>
</evidence>
<dbReference type="CDD" id="cd06316">
    <property type="entry name" value="PBP1_ABC_sugar_binding-like"/>
    <property type="match status" value="1"/>
</dbReference>
<dbReference type="PANTHER" id="PTHR46847:SF1">
    <property type="entry name" value="D-ALLOSE-BINDING PERIPLASMIC PROTEIN-RELATED"/>
    <property type="match status" value="1"/>
</dbReference>
<dbReference type="Pfam" id="PF13407">
    <property type="entry name" value="Peripla_BP_4"/>
    <property type="match status" value="1"/>
</dbReference>
<evidence type="ECO:0000313" key="7">
    <source>
        <dbReference type="EMBL" id="WRL61928.1"/>
    </source>
</evidence>
<dbReference type="EMBL" id="CP141261">
    <property type="protein sequence ID" value="WRL61928.1"/>
    <property type="molecule type" value="Genomic_DNA"/>
</dbReference>